<keyword evidence="1" id="KW-1133">Transmembrane helix</keyword>
<keyword evidence="1" id="KW-0812">Transmembrane</keyword>
<dbReference type="RefSeq" id="WP_128200206.1">
    <property type="nucleotide sequence ID" value="NZ_SACT01000008.1"/>
</dbReference>
<comment type="caution">
    <text evidence="2">The sequence shown here is derived from an EMBL/GenBank/DDBJ whole genome shotgun (WGS) entry which is preliminary data.</text>
</comment>
<feature type="transmembrane region" description="Helical" evidence="1">
    <location>
        <begin position="338"/>
        <end position="361"/>
    </location>
</feature>
<dbReference type="PANTHER" id="PTHR32309:SF13">
    <property type="entry name" value="FERRIC ENTEROBACTIN TRANSPORT PROTEIN FEPE"/>
    <property type="match status" value="1"/>
</dbReference>
<dbReference type="PANTHER" id="PTHR32309">
    <property type="entry name" value="TYROSINE-PROTEIN KINASE"/>
    <property type="match status" value="1"/>
</dbReference>
<evidence type="ECO:0000313" key="3">
    <source>
        <dbReference type="Proteomes" id="UP000288178"/>
    </source>
</evidence>
<gene>
    <name evidence="2" type="ORF">ENE75_20515</name>
</gene>
<sequence>MNRLIHLSGRTLALLLIVLPVSLFALYLGLVARDRFVSESVISVRQASSSAASAIPGAALLLAGINPPAHEDTLYLRSFIHSQALALELDRTLGLRKHFADLGADLPNQLPADASTEQFVAYFRDRVELGFDDRAALLTVRTQGLDPAFAQRFNAAVLDASERFVNETSHRIARERLSFAEGELQIAAQRVEAAAGAVLSFQSKNRLLDPGLQTQAAGMLTAELQANRARLEAELGGLRGFLNEEAYQVQALKARIAAVDRQIDAERRRATAEDTKGNRLNKQALDFEALKLKAEFARDAYKLALAAVENARIEAHQKIKSLAIVEPPSLPETAEYPLVAYDMGTLIAICVLLFAIVRLVLATIREHQD</sequence>
<protein>
    <submittedName>
        <fullName evidence="2">Capsular biosynthesis protein</fullName>
    </submittedName>
</protein>
<dbReference type="GO" id="GO:0004713">
    <property type="term" value="F:protein tyrosine kinase activity"/>
    <property type="evidence" value="ECO:0007669"/>
    <property type="project" value="TreeGrafter"/>
</dbReference>
<feature type="transmembrane region" description="Helical" evidence="1">
    <location>
        <begin position="12"/>
        <end position="32"/>
    </location>
</feature>
<dbReference type="Proteomes" id="UP000288178">
    <property type="component" value="Unassembled WGS sequence"/>
</dbReference>
<accession>A0A3S2UMY6</accession>
<dbReference type="EMBL" id="SACT01000008">
    <property type="protein sequence ID" value="RVT49455.1"/>
    <property type="molecule type" value="Genomic_DNA"/>
</dbReference>
<dbReference type="GO" id="GO:0005886">
    <property type="term" value="C:plasma membrane"/>
    <property type="evidence" value="ECO:0007669"/>
    <property type="project" value="TreeGrafter"/>
</dbReference>
<evidence type="ECO:0000313" key="2">
    <source>
        <dbReference type="EMBL" id="RVT49455.1"/>
    </source>
</evidence>
<proteinExistence type="predicted"/>
<dbReference type="AlphaFoldDB" id="A0A3S2UMY6"/>
<dbReference type="InterPro" id="IPR050445">
    <property type="entry name" value="Bact_polysacc_biosynth/exp"/>
</dbReference>
<evidence type="ECO:0000256" key="1">
    <source>
        <dbReference type="SAM" id="Phobius"/>
    </source>
</evidence>
<keyword evidence="3" id="KW-1185">Reference proteome</keyword>
<organism evidence="2 3">
    <name type="scientific">Rubrivivax albus</name>
    <dbReference type="NCBI Taxonomy" id="2499835"/>
    <lineage>
        <taxon>Bacteria</taxon>
        <taxon>Pseudomonadati</taxon>
        <taxon>Pseudomonadota</taxon>
        <taxon>Betaproteobacteria</taxon>
        <taxon>Burkholderiales</taxon>
        <taxon>Sphaerotilaceae</taxon>
        <taxon>Rubrivivax</taxon>
    </lineage>
</organism>
<name>A0A3S2UMY6_9BURK</name>
<keyword evidence="1" id="KW-0472">Membrane</keyword>
<reference evidence="2 3" key="1">
    <citation type="submission" date="2019-01" db="EMBL/GenBank/DDBJ databases">
        <authorList>
            <person name="Chen W.-M."/>
        </authorList>
    </citation>
    <scope>NUCLEOTIDE SEQUENCE [LARGE SCALE GENOMIC DNA]</scope>
    <source>
        <strain evidence="2 3">ICH-3</strain>
    </source>
</reference>
<dbReference type="OrthoDB" id="5497849at2"/>